<dbReference type="InterPro" id="IPR012910">
    <property type="entry name" value="Plug_dom"/>
</dbReference>
<dbReference type="SUPFAM" id="SSF56935">
    <property type="entry name" value="Porins"/>
    <property type="match status" value="1"/>
</dbReference>
<dbReference type="EMBL" id="CP002530">
    <property type="protein sequence ID" value="ADY36110.1"/>
    <property type="molecule type" value="Genomic_DNA"/>
</dbReference>
<dbReference type="Pfam" id="PF07715">
    <property type="entry name" value="Plug"/>
    <property type="match status" value="1"/>
</dbReference>
<feature type="signal peptide" evidence="10">
    <location>
        <begin position="1"/>
        <end position="21"/>
    </location>
</feature>
<dbReference type="InterPro" id="IPR037066">
    <property type="entry name" value="Plug_dom_sf"/>
</dbReference>
<comment type="subcellular location">
    <subcellularLocation>
        <location evidence="1 8">Cell outer membrane</location>
        <topology evidence="1 8">Multi-pass membrane protein</topology>
    </subcellularLocation>
</comment>
<dbReference type="InterPro" id="IPR008969">
    <property type="entry name" value="CarboxyPept-like_regulatory"/>
</dbReference>
<keyword evidence="14" id="KW-1185">Reference proteome</keyword>
<evidence type="ECO:0000256" key="10">
    <source>
        <dbReference type="SAM" id="SignalP"/>
    </source>
</evidence>
<dbReference type="Pfam" id="PF13715">
    <property type="entry name" value="CarbopepD_reg_2"/>
    <property type="match status" value="1"/>
</dbReference>
<dbReference type="Gene3D" id="2.60.40.1120">
    <property type="entry name" value="Carboxypeptidase-like, regulatory domain"/>
    <property type="match status" value="1"/>
</dbReference>
<dbReference type="NCBIfam" id="TIGR04056">
    <property type="entry name" value="OMP_RagA_SusC"/>
    <property type="match status" value="1"/>
</dbReference>
<evidence type="ECO:0000256" key="5">
    <source>
        <dbReference type="ARBA" id="ARBA00023077"/>
    </source>
</evidence>
<dbReference type="InterPro" id="IPR023997">
    <property type="entry name" value="TonB-dep_OMP_SusC/RagA_CS"/>
</dbReference>
<evidence type="ECO:0000256" key="8">
    <source>
        <dbReference type="PROSITE-ProRule" id="PRU01360"/>
    </source>
</evidence>
<evidence type="ECO:0000256" key="1">
    <source>
        <dbReference type="ARBA" id="ARBA00004571"/>
    </source>
</evidence>
<dbReference type="NCBIfam" id="TIGR04057">
    <property type="entry name" value="SusC_RagA_signa"/>
    <property type="match status" value="1"/>
</dbReference>
<keyword evidence="3 8" id="KW-1134">Transmembrane beta strand</keyword>
<evidence type="ECO:0000313" key="14">
    <source>
        <dbReference type="Proteomes" id="UP000007486"/>
    </source>
</evidence>
<accession>F0QZK9</accession>
<dbReference type="GO" id="GO:0009279">
    <property type="term" value="C:cell outer membrane"/>
    <property type="evidence" value="ECO:0007669"/>
    <property type="project" value="UniProtKB-SubCell"/>
</dbReference>
<feature type="domain" description="TonB-dependent receptor-like beta-barrel" evidence="11">
    <location>
        <begin position="422"/>
        <end position="982"/>
    </location>
</feature>
<protein>
    <submittedName>
        <fullName evidence="13">TonB-dependent receptor plug</fullName>
    </submittedName>
</protein>
<name>F0QZK9_PHOSB</name>
<sequence length="1024" mass="114319">MNKHLLSLMFLLLVGTFTTWAQDVKKISGTVYDASTGEPLIGVSVIEVGTTNGAITDLDGKYMFEITSDKVSYSYIGYRTEQLTISASGTYDVKLVTDNELDEIVVVGYGTQKKSDLTGSLASISSKDIKNYAVSNASELLTGKAAGVFVASSSGQPGSDAVIRVRGLGTVNDNNPLYVVDGQFMDNISSLNPADIDRIEVLKDASACAIYGSRGSNGVILITTKGGIKGETTVTLDAYVGIKNSYKALDMMNSDQFYNFIMEAYKNDANFQNSQKEKFTNQYHKGYDTNWWDEVTRTAFTQNYNISIRKGTDKSRTSVSLGYVGDQGAIITTEFNRLSLRLNQEYDINDYITVGTTLNAAKIKQRDAGAIPSFDFIQKADPFTPVINPLVDPSSANYEYNKYAPTEWSFDPNPVAMLELPDRYNDKFNVFGNVFAQVKLFKGLTYRVQYSFERNHDVFKDFRPAYQSTFSEDNLANTGSKYQTETQLTNNSSVVFNYLVEQRLNYNTTFGKNTLDAMIAMTYEKNSSEGINAFKRGALGNDDIYHILDAQTVGDQTSGGKETSAMLSYLGRINYSYDDRYLATVNFRADGSSRFAKGNRWGYFPSVSLGWRINNETFFRNWHIENIISNLKLRVGWGQNGNQRIDRDAPLTLIGTNNENQWYFGNGYSQGYVPTYTGNADIKWETSQQTNVGLDMSFFRGSLDVTMDFYVKKTSDMLLQMPIPSFGAFANSPFFNAGDLKNTGFELVLNYRNHIGKDFNYNIGLNMSTYKTKVTRLTSEYLSGSNSRTYVGGPIGRFWGYKQIGIFQNQEEIDNYVDKEGNKIQPNAQPGDFKFAKLGDGIGELNDDEDRTFIGNPNPDLIYGFNLGFSYKNFDVSMAFQGTIGNDIWNTAKGTLSAAGSQNALAEAWTDAWRTDGDVDAKYPRITNSDTNNNMRASSFYVEDGSYLRLQNMQIGYTLPSHICKKTKLFSSCRLYLSGQNVFTLTGYSGLDPEIGVDNPLDMGVDNTHYPSSRTFTFGVNLQF</sequence>
<dbReference type="RefSeq" id="WP_013617541.1">
    <property type="nucleotide sequence ID" value="NC_015164.1"/>
</dbReference>
<gene>
    <name evidence="13" type="ordered locus">Bacsa_1538</name>
</gene>
<keyword evidence="2 8" id="KW-0813">Transport</keyword>
<evidence type="ECO:0000256" key="2">
    <source>
        <dbReference type="ARBA" id="ARBA00022448"/>
    </source>
</evidence>
<dbReference type="KEGG" id="bsa:Bacsa_1538"/>
<keyword evidence="13" id="KW-0675">Receptor</keyword>
<comment type="similarity">
    <text evidence="8 9">Belongs to the TonB-dependent receptor family.</text>
</comment>
<keyword evidence="5 9" id="KW-0798">TonB box</keyword>
<keyword evidence="10" id="KW-0732">Signal</keyword>
<evidence type="ECO:0000256" key="3">
    <source>
        <dbReference type="ARBA" id="ARBA00022452"/>
    </source>
</evidence>
<evidence type="ECO:0000256" key="6">
    <source>
        <dbReference type="ARBA" id="ARBA00023136"/>
    </source>
</evidence>
<reference evidence="13 14" key="1">
    <citation type="journal article" date="2011" name="Stand. Genomic Sci.">
        <title>Complete genome sequence of Bacteroides salanitronis type strain (BL78).</title>
        <authorList>
            <person name="Gronow S."/>
            <person name="Held B."/>
            <person name="Lucas S."/>
            <person name="Lapidus A."/>
            <person name="Del Rio T.G."/>
            <person name="Nolan M."/>
            <person name="Tice H."/>
            <person name="Deshpande S."/>
            <person name="Cheng J.F."/>
            <person name="Pitluck S."/>
            <person name="Liolios K."/>
            <person name="Pagani I."/>
            <person name="Ivanova N."/>
            <person name="Mavromatis K."/>
            <person name="Pati A."/>
            <person name="Tapia R."/>
            <person name="Han C."/>
            <person name="Goodwin L."/>
            <person name="Chen A."/>
            <person name="Palaniappan K."/>
            <person name="Land M."/>
            <person name="Hauser L."/>
            <person name="Chang Y.J."/>
            <person name="Jeffries C.D."/>
            <person name="Brambilla E.M."/>
            <person name="Rohde M."/>
            <person name="Goker M."/>
            <person name="Detter J.C."/>
            <person name="Woyke T."/>
            <person name="Bristow J."/>
            <person name="Markowitz V."/>
            <person name="Hugenholtz P."/>
            <person name="Kyrpides N.C."/>
            <person name="Klenk H.P."/>
            <person name="Eisen J.A."/>
        </authorList>
    </citation>
    <scope>NUCLEOTIDE SEQUENCE [LARGE SCALE GENOMIC DNA]</scope>
    <source>
        <strain evidence="13 14">DSM 18170</strain>
    </source>
</reference>
<dbReference type="AlphaFoldDB" id="F0QZK9"/>
<evidence type="ECO:0000313" key="13">
    <source>
        <dbReference type="EMBL" id="ADY36110.1"/>
    </source>
</evidence>
<dbReference type="eggNOG" id="COG1629">
    <property type="taxonomic scope" value="Bacteria"/>
</dbReference>
<dbReference type="Pfam" id="PF00593">
    <property type="entry name" value="TonB_dep_Rec_b-barrel"/>
    <property type="match status" value="1"/>
</dbReference>
<dbReference type="InterPro" id="IPR000531">
    <property type="entry name" value="Beta-barrel_TonB"/>
</dbReference>
<evidence type="ECO:0000256" key="4">
    <source>
        <dbReference type="ARBA" id="ARBA00022692"/>
    </source>
</evidence>
<evidence type="ECO:0000259" key="11">
    <source>
        <dbReference type="Pfam" id="PF00593"/>
    </source>
</evidence>
<evidence type="ECO:0000256" key="9">
    <source>
        <dbReference type="RuleBase" id="RU003357"/>
    </source>
</evidence>
<dbReference type="STRING" id="667015.Bacsa_1538"/>
<evidence type="ECO:0000256" key="7">
    <source>
        <dbReference type="ARBA" id="ARBA00023237"/>
    </source>
</evidence>
<proteinExistence type="inferred from homology"/>
<dbReference type="PROSITE" id="PS52016">
    <property type="entry name" value="TONB_DEPENDENT_REC_3"/>
    <property type="match status" value="1"/>
</dbReference>
<dbReference type="InterPro" id="IPR036942">
    <property type="entry name" value="Beta-barrel_TonB_sf"/>
</dbReference>
<dbReference type="Gene3D" id="2.170.130.10">
    <property type="entry name" value="TonB-dependent receptor, plug domain"/>
    <property type="match status" value="1"/>
</dbReference>
<dbReference type="InterPro" id="IPR023996">
    <property type="entry name" value="TonB-dep_OMP_SusC/RagA"/>
</dbReference>
<keyword evidence="7 8" id="KW-0998">Cell outer membrane</keyword>
<feature type="domain" description="TonB-dependent receptor plug" evidence="12">
    <location>
        <begin position="114"/>
        <end position="219"/>
    </location>
</feature>
<feature type="chain" id="PRO_5003255432" evidence="10">
    <location>
        <begin position="22"/>
        <end position="1024"/>
    </location>
</feature>
<dbReference type="Gene3D" id="2.40.170.20">
    <property type="entry name" value="TonB-dependent receptor, beta-barrel domain"/>
    <property type="match status" value="1"/>
</dbReference>
<dbReference type="InterPro" id="IPR039426">
    <property type="entry name" value="TonB-dep_rcpt-like"/>
</dbReference>
<dbReference type="HOGENOM" id="CLU_004317_0_2_10"/>
<dbReference type="OrthoDB" id="9768177at2"/>
<dbReference type="SUPFAM" id="SSF49464">
    <property type="entry name" value="Carboxypeptidase regulatory domain-like"/>
    <property type="match status" value="1"/>
</dbReference>
<dbReference type="FunFam" id="2.170.130.10:FF:000008">
    <property type="entry name" value="SusC/RagA family TonB-linked outer membrane protein"/>
    <property type="match status" value="1"/>
</dbReference>
<dbReference type="Proteomes" id="UP000007486">
    <property type="component" value="Chromosome"/>
</dbReference>
<organism evidence="13 14">
    <name type="scientific">Phocaeicola salanitronis (strain DSM 18170 / JCM 13657 / CCUG 60908 / BL78)</name>
    <name type="common">Bacteroides salanitronis</name>
    <dbReference type="NCBI Taxonomy" id="667015"/>
    <lineage>
        <taxon>Bacteria</taxon>
        <taxon>Pseudomonadati</taxon>
        <taxon>Bacteroidota</taxon>
        <taxon>Bacteroidia</taxon>
        <taxon>Bacteroidales</taxon>
        <taxon>Bacteroidaceae</taxon>
        <taxon>Phocaeicola</taxon>
    </lineage>
</organism>
<keyword evidence="4 8" id="KW-0812">Transmembrane</keyword>
<keyword evidence="6 8" id="KW-0472">Membrane</keyword>
<evidence type="ECO:0000259" key="12">
    <source>
        <dbReference type="Pfam" id="PF07715"/>
    </source>
</evidence>